<organism evidence="2">
    <name type="scientific">Coralloluteibacterium stylophorae</name>
    <dbReference type="NCBI Taxonomy" id="1776034"/>
    <lineage>
        <taxon>Bacteria</taxon>
        <taxon>Pseudomonadati</taxon>
        <taxon>Pseudomonadota</taxon>
        <taxon>Gammaproteobacteria</taxon>
        <taxon>Lysobacterales</taxon>
        <taxon>Lysobacteraceae</taxon>
        <taxon>Coralloluteibacterium</taxon>
    </lineage>
</organism>
<dbReference type="Proteomes" id="UP000675747">
    <property type="component" value="Unassembled WGS sequence"/>
</dbReference>
<dbReference type="AlphaFoldDB" id="A0A8J7VRH5"/>
<accession>A0A8J7VRH5</accession>
<dbReference type="PROSITE" id="PS51186">
    <property type="entry name" value="GNAT"/>
    <property type="match status" value="1"/>
</dbReference>
<dbReference type="EMBL" id="JAGQFT020000014">
    <property type="protein sequence ID" value="MBS7458817.1"/>
    <property type="molecule type" value="Genomic_DNA"/>
</dbReference>
<comment type="caution">
    <text evidence="2">The sequence shown here is derived from an EMBL/GenBank/DDBJ whole genome shotgun (WGS) entry which is preliminary data.</text>
</comment>
<reference evidence="2" key="2">
    <citation type="submission" date="2021-04" db="EMBL/GenBank/DDBJ databases">
        <authorList>
            <person name="Karlyshev A.V."/>
        </authorList>
    </citation>
    <scope>NUCLEOTIDE SEQUENCE</scope>
    <source>
        <strain evidence="2">LMG 29479</strain>
    </source>
</reference>
<name>A0A8J7VRH5_9GAMM</name>
<dbReference type="Pfam" id="PF13302">
    <property type="entry name" value="Acetyltransf_3"/>
    <property type="match status" value="1"/>
</dbReference>
<proteinExistence type="predicted"/>
<protein>
    <submittedName>
        <fullName evidence="2">GNAT family N-acetyltransferase</fullName>
    </submittedName>
</protein>
<keyword evidence="4" id="KW-1185">Reference proteome</keyword>
<dbReference type="InterPro" id="IPR051531">
    <property type="entry name" value="N-acetyltransferase"/>
</dbReference>
<dbReference type="GO" id="GO:0016747">
    <property type="term" value="F:acyltransferase activity, transferring groups other than amino-acyl groups"/>
    <property type="evidence" value="ECO:0007669"/>
    <property type="project" value="InterPro"/>
</dbReference>
<gene>
    <name evidence="3" type="ORF">KB893_016870</name>
    <name evidence="2" type="ORF">KB893_04305</name>
</gene>
<dbReference type="RefSeq" id="WP_211925712.1">
    <property type="nucleotide sequence ID" value="NZ_JAGQFT020000014.1"/>
</dbReference>
<evidence type="ECO:0000259" key="1">
    <source>
        <dbReference type="PROSITE" id="PS51186"/>
    </source>
</evidence>
<evidence type="ECO:0000313" key="4">
    <source>
        <dbReference type="Proteomes" id="UP000675747"/>
    </source>
</evidence>
<dbReference type="SUPFAM" id="SSF55729">
    <property type="entry name" value="Acyl-CoA N-acyltransferases (Nat)"/>
    <property type="match status" value="1"/>
</dbReference>
<dbReference type="PANTHER" id="PTHR43792">
    <property type="entry name" value="GNAT FAMILY, PUTATIVE (AFU_ORTHOLOGUE AFUA_3G00765)-RELATED-RELATED"/>
    <property type="match status" value="1"/>
</dbReference>
<dbReference type="InterPro" id="IPR016181">
    <property type="entry name" value="Acyl_CoA_acyltransferase"/>
</dbReference>
<dbReference type="InterPro" id="IPR000182">
    <property type="entry name" value="GNAT_dom"/>
</dbReference>
<sequence>MSAILASPRLRLRPPCAGDLEPLYAVFSDPEALRWWSHPPWTERAQAQAYLDAIAAGWRDGSFRQWAIVEPADDVLLGTVTLWALDPRHARCELGFMLRRDRWGRGLGTEAVAAALDHGFGALGLHRIEADVDPGNAASLRLLERLGFVREGRARERWALSDGSGRADGVLLGLLAREWRRPA</sequence>
<evidence type="ECO:0000313" key="3">
    <source>
        <dbReference type="EMBL" id="MBS7458817.1"/>
    </source>
</evidence>
<dbReference type="Gene3D" id="3.40.630.30">
    <property type="match status" value="1"/>
</dbReference>
<feature type="domain" description="N-acetyltransferase" evidence="1">
    <location>
        <begin position="10"/>
        <end position="177"/>
    </location>
</feature>
<evidence type="ECO:0000313" key="2">
    <source>
        <dbReference type="EMBL" id="MBR0561745.1"/>
    </source>
</evidence>
<reference evidence="3 4" key="1">
    <citation type="journal article" date="2021" name="Microbiol. Resour. Announc.">
        <title>Draft Genome Sequence of Coralloluteibacterium stylophorae LMG 29479T.</title>
        <authorList>
            <person name="Karlyshev A.V."/>
            <person name="Kudryashova E.B."/>
            <person name="Ariskina E.V."/>
            <person name="Conroy A.P."/>
            <person name="Abidueva E.Y."/>
        </authorList>
    </citation>
    <scope>NUCLEOTIDE SEQUENCE [LARGE SCALE GENOMIC DNA]</scope>
    <source>
        <strain evidence="3 4">LMG 29479</strain>
    </source>
</reference>
<dbReference type="EMBL" id="JAGQFT010000020">
    <property type="protein sequence ID" value="MBR0561745.1"/>
    <property type="molecule type" value="Genomic_DNA"/>
</dbReference>